<evidence type="ECO:0000256" key="8">
    <source>
        <dbReference type="ARBA" id="ARBA00022960"/>
    </source>
</evidence>
<keyword evidence="12" id="KW-0131">Cell cycle</keyword>
<dbReference type="GO" id="GO:0015648">
    <property type="term" value="F:lipid-linked peptidoglycan transporter activity"/>
    <property type="evidence" value="ECO:0007669"/>
    <property type="project" value="TreeGrafter"/>
</dbReference>
<dbReference type="NCBIfam" id="TIGR02614">
    <property type="entry name" value="ftsW"/>
    <property type="match status" value="1"/>
</dbReference>
<dbReference type="GO" id="GO:0005886">
    <property type="term" value="C:plasma membrane"/>
    <property type="evidence" value="ECO:0007669"/>
    <property type="project" value="UniProtKB-SubCell"/>
</dbReference>
<evidence type="ECO:0000256" key="5">
    <source>
        <dbReference type="ARBA" id="ARBA00022676"/>
    </source>
</evidence>
<dbReference type="EC" id="2.4.99.28" evidence="19"/>
<dbReference type="GO" id="GO:0008955">
    <property type="term" value="F:peptidoglycan glycosyltransferase activity"/>
    <property type="evidence" value="ECO:0007669"/>
    <property type="project" value="UniProtKB-EC"/>
</dbReference>
<keyword evidence="7 21" id="KW-0812">Transmembrane</keyword>
<keyword evidence="3" id="KW-1003">Cell membrane</keyword>
<keyword evidence="11 21" id="KW-0472">Membrane</keyword>
<evidence type="ECO:0000256" key="17">
    <source>
        <dbReference type="ARBA" id="ARBA00041185"/>
    </source>
</evidence>
<evidence type="ECO:0000256" key="15">
    <source>
        <dbReference type="ARBA" id="ARBA00033270"/>
    </source>
</evidence>
<evidence type="ECO:0000256" key="11">
    <source>
        <dbReference type="ARBA" id="ARBA00023136"/>
    </source>
</evidence>
<keyword evidence="13" id="KW-0961">Cell wall biogenesis/degradation</keyword>
<keyword evidence="6" id="KW-0808">Transferase</keyword>
<evidence type="ECO:0000256" key="4">
    <source>
        <dbReference type="ARBA" id="ARBA00022618"/>
    </source>
</evidence>
<proteinExistence type="inferred from homology"/>
<comment type="pathway">
    <text evidence="2">Cell wall biogenesis; peptidoglycan biosynthesis.</text>
</comment>
<feature type="transmembrane region" description="Helical" evidence="21">
    <location>
        <begin position="288"/>
        <end position="306"/>
    </location>
</feature>
<evidence type="ECO:0000256" key="3">
    <source>
        <dbReference type="ARBA" id="ARBA00022475"/>
    </source>
</evidence>
<feature type="transmembrane region" description="Helical" evidence="21">
    <location>
        <begin position="101"/>
        <end position="121"/>
    </location>
</feature>
<feature type="transmembrane region" description="Helical" evidence="21">
    <location>
        <begin position="219"/>
        <end position="238"/>
    </location>
</feature>
<feature type="transmembrane region" description="Helical" evidence="21">
    <location>
        <begin position="326"/>
        <end position="346"/>
    </location>
</feature>
<evidence type="ECO:0000256" key="16">
    <source>
        <dbReference type="ARBA" id="ARBA00038053"/>
    </source>
</evidence>
<feature type="transmembrane region" description="Helical" evidence="21">
    <location>
        <begin position="166"/>
        <end position="191"/>
    </location>
</feature>
<evidence type="ECO:0000256" key="2">
    <source>
        <dbReference type="ARBA" id="ARBA00004752"/>
    </source>
</evidence>
<gene>
    <name evidence="22" type="ORF">A2803_00195</name>
</gene>
<evidence type="ECO:0000256" key="12">
    <source>
        <dbReference type="ARBA" id="ARBA00023306"/>
    </source>
</evidence>
<dbReference type="AlphaFoldDB" id="A0A1F7Z0T2"/>
<evidence type="ECO:0000313" key="23">
    <source>
        <dbReference type="Proteomes" id="UP000178870"/>
    </source>
</evidence>
<feature type="transmembrane region" description="Helical" evidence="21">
    <location>
        <begin position="128"/>
        <end position="146"/>
    </location>
</feature>
<evidence type="ECO:0000256" key="9">
    <source>
        <dbReference type="ARBA" id="ARBA00022984"/>
    </source>
</evidence>
<evidence type="ECO:0000256" key="14">
    <source>
        <dbReference type="ARBA" id="ARBA00032370"/>
    </source>
</evidence>
<comment type="similarity">
    <text evidence="16">Belongs to the SEDS family. FtsW subfamily.</text>
</comment>
<keyword evidence="5" id="KW-0328">Glycosyltransferase</keyword>
<dbReference type="Pfam" id="PF01098">
    <property type="entry name" value="FTSW_RODA_SPOVE"/>
    <property type="match status" value="1"/>
</dbReference>
<keyword evidence="4 22" id="KW-0132">Cell division</keyword>
<evidence type="ECO:0000256" key="18">
    <source>
        <dbReference type="ARBA" id="ARBA00041418"/>
    </source>
</evidence>
<comment type="subcellular location">
    <subcellularLocation>
        <location evidence="1">Cell membrane</location>
        <topology evidence="1">Multi-pass membrane protein</topology>
    </subcellularLocation>
</comment>
<sequence length="353" mass="38153">MIDKTLFWLVVLLCVVGILAVSDASAPQALAVFGDPYYFAKQQIVWVVLGFVGLIIATRIHYSNWKRLAFIVVIVCVVLLVAVLIPGIGSKLLGARRWISFGFFALQPSELAKFAIAVGIARLVDDKYPLHYVIGFIGMICGLVMLQPDLGTTIVIAGVGVAQLFIAGIGITQLITLGALGSLITGFLILVSDYRRARLLTFLESSTDPLGNSYHMRQILIALGSGGIFGVGIGQSRQKHLFLPETASDSIFAVIAEETGLIGSFIVIFLLTFFVLRVMKVARSAPDNFSRVLATGIAFWFMAQTLLNLSSMNAITPLTGIPLPFFSYGGSSLVMILFATGIILNISKHAHRK</sequence>
<protein>
    <recommendedName>
        <fullName evidence="17">Probable peptidoglycan glycosyltransferase FtsW</fullName>
        <ecNumber evidence="19">2.4.99.28</ecNumber>
    </recommendedName>
    <alternativeName>
        <fullName evidence="18">Cell division protein FtsW</fullName>
    </alternativeName>
    <alternativeName>
        <fullName evidence="15">Cell wall polymerase</fullName>
    </alternativeName>
    <alternativeName>
        <fullName evidence="14">Peptidoglycan polymerase</fullName>
    </alternativeName>
</protein>
<name>A0A1F7Z0T2_9BACT</name>
<evidence type="ECO:0000256" key="19">
    <source>
        <dbReference type="ARBA" id="ARBA00044770"/>
    </source>
</evidence>
<dbReference type="InterPro" id="IPR013437">
    <property type="entry name" value="FtsW"/>
</dbReference>
<dbReference type="GO" id="GO:0009252">
    <property type="term" value="P:peptidoglycan biosynthetic process"/>
    <property type="evidence" value="ECO:0007669"/>
    <property type="project" value="UniProtKB-KW"/>
</dbReference>
<dbReference type="Proteomes" id="UP000178870">
    <property type="component" value="Unassembled WGS sequence"/>
</dbReference>
<dbReference type="GO" id="GO:0032153">
    <property type="term" value="C:cell division site"/>
    <property type="evidence" value="ECO:0007669"/>
    <property type="project" value="TreeGrafter"/>
</dbReference>
<evidence type="ECO:0000256" key="20">
    <source>
        <dbReference type="ARBA" id="ARBA00049902"/>
    </source>
</evidence>
<dbReference type="EMBL" id="MGGP01000005">
    <property type="protein sequence ID" value="OGM33256.1"/>
    <property type="molecule type" value="Genomic_DNA"/>
</dbReference>
<feature type="transmembrane region" description="Helical" evidence="21">
    <location>
        <begin position="250"/>
        <end position="276"/>
    </location>
</feature>
<reference evidence="22 23" key="1">
    <citation type="journal article" date="2016" name="Nat. Commun.">
        <title>Thousands of microbial genomes shed light on interconnected biogeochemical processes in an aquifer system.</title>
        <authorList>
            <person name="Anantharaman K."/>
            <person name="Brown C.T."/>
            <person name="Hug L.A."/>
            <person name="Sharon I."/>
            <person name="Castelle C.J."/>
            <person name="Probst A.J."/>
            <person name="Thomas B.C."/>
            <person name="Singh A."/>
            <person name="Wilkins M.J."/>
            <person name="Karaoz U."/>
            <person name="Brodie E.L."/>
            <person name="Williams K.H."/>
            <person name="Hubbard S.S."/>
            <person name="Banfield J.F."/>
        </authorList>
    </citation>
    <scope>NUCLEOTIDE SEQUENCE [LARGE SCALE GENOMIC DNA]</scope>
</reference>
<accession>A0A1F7Z0T2</accession>
<dbReference type="GO" id="GO:0051301">
    <property type="term" value="P:cell division"/>
    <property type="evidence" value="ECO:0007669"/>
    <property type="project" value="UniProtKB-KW"/>
</dbReference>
<organism evidence="22 23">
    <name type="scientific">Candidatus Woesebacteria bacterium RIFCSPHIGHO2_01_FULL_44_21</name>
    <dbReference type="NCBI Taxonomy" id="1802503"/>
    <lineage>
        <taxon>Bacteria</taxon>
        <taxon>Candidatus Woeseibacteriota</taxon>
    </lineage>
</organism>
<dbReference type="GO" id="GO:0071555">
    <property type="term" value="P:cell wall organization"/>
    <property type="evidence" value="ECO:0007669"/>
    <property type="project" value="UniProtKB-KW"/>
</dbReference>
<evidence type="ECO:0000313" key="22">
    <source>
        <dbReference type="EMBL" id="OGM33256.1"/>
    </source>
</evidence>
<dbReference type="GO" id="GO:0008360">
    <property type="term" value="P:regulation of cell shape"/>
    <property type="evidence" value="ECO:0007669"/>
    <property type="project" value="UniProtKB-KW"/>
</dbReference>
<keyword evidence="10 21" id="KW-1133">Transmembrane helix</keyword>
<feature type="transmembrane region" description="Helical" evidence="21">
    <location>
        <begin position="69"/>
        <end position="89"/>
    </location>
</feature>
<comment type="caution">
    <text evidence="22">The sequence shown here is derived from an EMBL/GenBank/DDBJ whole genome shotgun (WGS) entry which is preliminary data.</text>
</comment>
<dbReference type="PANTHER" id="PTHR30474">
    <property type="entry name" value="CELL CYCLE PROTEIN"/>
    <property type="match status" value="1"/>
</dbReference>
<evidence type="ECO:0000256" key="7">
    <source>
        <dbReference type="ARBA" id="ARBA00022692"/>
    </source>
</evidence>
<evidence type="ECO:0000256" key="10">
    <source>
        <dbReference type="ARBA" id="ARBA00022989"/>
    </source>
</evidence>
<evidence type="ECO:0000256" key="1">
    <source>
        <dbReference type="ARBA" id="ARBA00004651"/>
    </source>
</evidence>
<keyword evidence="8" id="KW-0133">Cell shape</keyword>
<evidence type="ECO:0000256" key="6">
    <source>
        <dbReference type="ARBA" id="ARBA00022679"/>
    </source>
</evidence>
<feature type="transmembrane region" description="Helical" evidence="21">
    <location>
        <begin position="44"/>
        <end position="62"/>
    </location>
</feature>
<evidence type="ECO:0000256" key="13">
    <source>
        <dbReference type="ARBA" id="ARBA00023316"/>
    </source>
</evidence>
<comment type="catalytic activity">
    <reaction evidence="20">
        <text>[GlcNAc-(1-&gt;4)-Mur2Ac(oyl-L-Ala-gamma-D-Glu-L-Lys-D-Ala-D-Ala)](n)-di-trans,octa-cis-undecaprenyl diphosphate + beta-D-GlcNAc-(1-&gt;4)-Mur2Ac(oyl-L-Ala-gamma-D-Glu-L-Lys-D-Ala-D-Ala)-di-trans,octa-cis-undecaprenyl diphosphate = [GlcNAc-(1-&gt;4)-Mur2Ac(oyl-L-Ala-gamma-D-Glu-L-Lys-D-Ala-D-Ala)](n+1)-di-trans,octa-cis-undecaprenyl diphosphate + di-trans,octa-cis-undecaprenyl diphosphate + H(+)</text>
        <dbReference type="Rhea" id="RHEA:23708"/>
        <dbReference type="Rhea" id="RHEA-COMP:9602"/>
        <dbReference type="Rhea" id="RHEA-COMP:9603"/>
        <dbReference type="ChEBI" id="CHEBI:15378"/>
        <dbReference type="ChEBI" id="CHEBI:58405"/>
        <dbReference type="ChEBI" id="CHEBI:60033"/>
        <dbReference type="ChEBI" id="CHEBI:78435"/>
        <dbReference type="EC" id="2.4.99.28"/>
    </reaction>
</comment>
<evidence type="ECO:0000256" key="21">
    <source>
        <dbReference type="SAM" id="Phobius"/>
    </source>
</evidence>
<dbReference type="PANTHER" id="PTHR30474:SF2">
    <property type="entry name" value="PEPTIDOGLYCAN GLYCOSYLTRANSFERASE FTSW-RELATED"/>
    <property type="match status" value="1"/>
</dbReference>
<dbReference type="InterPro" id="IPR001182">
    <property type="entry name" value="FtsW/RodA"/>
</dbReference>
<keyword evidence="9" id="KW-0573">Peptidoglycan synthesis</keyword>